<dbReference type="HOGENOM" id="CLU_2678961_0_0_2"/>
<dbReference type="KEGG" id="mmaz:MmTuc01_2794"/>
<reference evidence="1 2" key="1">
    <citation type="journal article" date="2013" name="Genome Announc.">
        <title>Complete Genome of a Methanosarcina mazei Strain Isolated from Sediment Samples from an Amazonian Flooded Area.</title>
        <authorList>
            <person name="Assis das Gracas D."/>
            <person name="Thiago Juca Ramos R."/>
            <person name="Vieira Araujo A.C."/>
            <person name="Zahlouth R."/>
            <person name="Ribeiro Carneiro A."/>
            <person name="Souza Lopes T."/>
            <person name="Azevedo Barauna R."/>
            <person name="Azevedo V."/>
            <person name="Cruz Schneider M.P."/>
            <person name="Pellizari V.H."/>
            <person name="Silva A."/>
        </authorList>
    </citation>
    <scope>NUCLEOTIDE SEQUENCE [LARGE SCALE GENOMIC DNA]</scope>
    <source>
        <strain evidence="1 2">Tuc01</strain>
    </source>
</reference>
<sequence length="74" mass="8313">MQKVTLADRITTQEESFEIYSDYSEDSLVEKSAILEFKKLGYICCTASKSGSLFANQKRSQGQSTTSFWLRSSG</sequence>
<dbReference type="Proteomes" id="UP000011718">
    <property type="component" value="Chromosome"/>
</dbReference>
<evidence type="ECO:0000313" key="2">
    <source>
        <dbReference type="Proteomes" id="UP000011718"/>
    </source>
</evidence>
<dbReference type="AlphaFoldDB" id="M1Q6Y1"/>
<accession>M1Q6Y1</accession>
<proteinExistence type="predicted"/>
<evidence type="ECO:0000313" key="1">
    <source>
        <dbReference type="EMBL" id="AGF98080.1"/>
    </source>
</evidence>
<dbReference type="EMBL" id="CP004144">
    <property type="protein sequence ID" value="AGF98080.1"/>
    <property type="molecule type" value="Genomic_DNA"/>
</dbReference>
<dbReference type="REBASE" id="60744">
    <property type="entry name" value="Mma1ORF2800P"/>
</dbReference>
<dbReference type="BioCyc" id="MMAZ1236903:G139K-2665-MONOMER"/>
<name>M1Q6Y1_METMZ</name>
<gene>
    <name evidence="1" type="ORF">MmTuc01_2794</name>
</gene>
<organism evidence="1 2">
    <name type="scientific">Methanosarcina mazei Tuc01</name>
    <dbReference type="NCBI Taxonomy" id="1236903"/>
    <lineage>
        <taxon>Archaea</taxon>
        <taxon>Methanobacteriati</taxon>
        <taxon>Methanobacteriota</taxon>
        <taxon>Stenosarchaea group</taxon>
        <taxon>Methanomicrobia</taxon>
        <taxon>Methanosarcinales</taxon>
        <taxon>Methanosarcinaceae</taxon>
        <taxon>Methanosarcina</taxon>
    </lineage>
</organism>
<protein>
    <submittedName>
        <fullName evidence="1">Type I restriction-modification system, restriction subunit R</fullName>
    </submittedName>
</protein>